<protein>
    <submittedName>
        <fullName evidence="2">Uncharacterized protein</fullName>
    </submittedName>
</protein>
<sequence length="62" mass="6591">MEVDTMEIGGNGNQPKASPAGANNDADPNKEGFDTEGALQAISFVVIKDEMSEVMKEFNDGE</sequence>
<dbReference type="KEGG" id="yrh:AABB31_10885"/>
<dbReference type="Proteomes" id="UP001470809">
    <property type="component" value="Chromosome"/>
</dbReference>
<name>A0AAN0MDX2_9RHOB</name>
<accession>A0AAN0MDX2</accession>
<evidence type="ECO:0000313" key="3">
    <source>
        <dbReference type="Proteomes" id="UP001470809"/>
    </source>
</evidence>
<evidence type="ECO:0000313" key="2">
    <source>
        <dbReference type="EMBL" id="WZU69298.2"/>
    </source>
</evidence>
<gene>
    <name evidence="2" type="ORF">AABB31_10885</name>
</gene>
<evidence type="ECO:0000256" key="1">
    <source>
        <dbReference type="SAM" id="MobiDB-lite"/>
    </source>
</evidence>
<organism evidence="2 3">
    <name type="scientific">Yoonia rhodophyticola</name>
    <dbReference type="NCBI Taxonomy" id="3137370"/>
    <lineage>
        <taxon>Bacteria</taxon>
        <taxon>Pseudomonadati</taxon>
        <taxon>Pseudomonadota</taxon>
        <taxon>Alphaproteobacteria</taxon>
        <taxon>Rhodobacterales</taxon>
        <taxon>Paracoccaceae</taxon>
        <taxon>Yoonia</taxon>
    </lineage>
</organism>
<feature type="region of interest" description="Disordered" evidence="1">
    <location>
        <begin position="1"/>
        <end position="35"/>
    </location>
</feature>
<proteinExistence type="predicted"/>
<dbReference type="EMBL" id="CP151767">
    <property type="protein sequence ID" value="WZU69298.2"/>
    <property type="molecule type" value="Genomic_DNA"/>
</dbReference>
<reference evidence="2 3" key="2">
    <citation type="submission" date="2024-08" db="EMBL/GenBank/DDBJ databases">
        <title>Phylogenomic analyses of a clade within the roseobacter group suggest taxonomic reassignments of species of the genera Aestuariivita, Citreicella, Loktanella, Nautella, Pelagibaca, Ruegeria, Thalassobius, Thiobacimonas and Tropicibacter, and the proposal o.</title>
        <authorList>
            <person name="Jeon C.O."/>
        </authorList>
    </citation>
    <scope>NUCLEOTIDE SEQUENCE [LARGE SCALE GENOMIC DNA]</scope>
    <source>
        <strain evidence="2 3">SS1-5</strain>
    </source>
</reference>
<dbReference type="RefSeq" id="WP_373635619.1">
    <property type="nucleotide sequence ID" value="NZ_CP151767.2"/>
</dbReference>
<reference evidence="3" key="1">
    <citation type="submission" date="2024-04" db="EMBL/GenBank/DDBJ databases">
        <title>Phylogenomic analyses of a clade within the roseobacter group suggest taxonomic reassignments of species of the genera Aestuariivita, Citreicella, Loktanella, Nautella, Pelagibaca, Ruegeria, Thalassobius, Thiobacimonas and Tropicibacter, and the proposal o.</title>
        <authorList>
            <person name="Jeon C.O."/>
        </authorList>
    </citation>
    <scope>NUCLEOTIDE SEQUENCE [LARGE SCALE GENOMIC DNA]</scope>
    <source>
        <strain evidence="3">SS1-5</strain>
    </source>
</reference>
<dbReference type="AlphaFoldDB" id="A0AAN0MDX2"/>
<keyword evidence="3" id="KW-1185">Reference proteome</keyword>